<name>A0ACB8YQ34_9ASTR</name>
<comment type="caution">
    <text evidence="1">The sequence shown here is derived from an EMBL/GenBank/DDBJ whole genome shotgun (WGS) entry which is preliminary data.</text>
</comment>
<accession>A0ACB8YQ34</accession>
<dbReference type="EMBL" id="CM042044">
    <property type="protein sequence ID" value="KAI3687538.1"/>
    <property type="molecule type" value="Genomic_DNA"/>
</dbReference>
<evidence type="ECO:0000313" key="2">
    <source>
        <dbReference type="Proteomes" id="UP001056120"/>
    </source>
</evidence>
<keyword evidence="2" id="KW-1185">Reference proteome</keyword>
<evidence type="ECO:0000313" key="1">
    <source>
        <dbReference type="EMBL" id="KAI3687538.1"/>
    </source>
</evidence>
<proteinExistence type="predicted"/>
<gene>
    <name evidence="1" type="ORF">L1987_81235</name>
</gene>
<reference evidence="1 2" key="2">
    <citation type="journal article" date="2022" name="Mol. Ecol. Resour.">
        <title>The genomes of chicory, endive, great burdock and yacon provide insights into Asteraceae paleo-polyploidization history and plant inulin production.</title>
        <authorList>
            <person name="Fan W."/>
            <person name="Wang S."/>
            <person name="Wang H."/>
            <person name="Wang A."/>
            <person name="Jiang F."/>
            <person name="Liu H."/>
            <person name="Zhao H."/>
            <person name="Xu D."/>
            <person name="Zhang Y."/>
        </authorList>
    </citation>
    <scope>NUCLEOTIDE SEQUENCE [LARGE SCALE GENOMIC DNA]</scope>
    <source>
        <strain evidence="2">cv. Yunnan</strain>
        <tissue evidence="1">Leaves</tissue>
    </source>
</reference>
<dbReference type="Proteomes" id="UP001056120">
    <property type="component" value="Linkage Group LG27"/>
</dbReference>
<protein>
    <submittedName>
        <fullName evidence="1">Uncharacterized protein</fullName>
    </submittedName>
</protein>
<organism evidence="1 2">
    <name type="scientific">Smallanthus sonchifolius</name>
    <dbReference type="NCBI Taxonomy" id="185202"/>
    <lineage>
        <taxon>Eukaryota</taxon>
        <taxon>Viridiplantae</taxon>
        <taxon>Streptophyta</taxon>
        <taxon>Embryophyta</taxon>
        <taxon>Tracheophyta</taxon>
        <taxon>Spermatophyta</taxon>
        <taxon>Magnoliopsida</taxon>
        <taxon>eudicotyledons</taxon>
        <taxon>Gunneridae</taxon>
        <taxon>Pentapetalae</taxon>
        <taxon>asterids</taxon>
        <taxon>campanulids</taxon>
        <taxon>Asterales</taxon>
        <taxon>Asteraceae</taxon>
        <taxon>Asteroideae</taxon>
        <taxon>Heliantheae alliance</taxon>
        <taxon>Millerieae</taxon>
        <taxon>Smallanthus</taxon>
    </lineage>
</organism>
<sequence length="73" mass="8697">MLEQKMMMMMMMMMDYPLFTGNGDCSEEKIRTLELKMMKKRKRRKGFLKERDEGGDKGENGYEKKALSFKAEE</sequence>
<reference evidence="2" key="1">
    <citation type="journal article" date="2022" name="Mol. Ecol. Resour.">
        <title>The genomes of chicory, endive, great burdock and yacon provide insights into Asteraceae palaeo-polyploidization history and plant inulin production.</title>
        <authorList>
            <person name="Fan W."/>
            <person name="Wang S."/>
            <person name="Wang H."/>
            <person name="Wang A."/>
            <person name="Jiang F."/>
            <person name="Liu H."/>
            <person name="Zhao H."/>
            <person name="Xu D."/>
            <person name="Zhang Y."/>
        </authorList>
    </citation>
    <scope>NUCLEOTIDE SEQUENCE [LARGE SCALE GENOMIC DNA]</scope>
    <source>
        <strain evidence="2">cv. Yunnan</strain>
    </source>
</reference>